<keyword evidence="2" id="KW-0238">DNA-binding</keyword>
<dbReference type="InterPro" id="IPR000835">
    <property type="entry name" value="HTH_MarR-typ"/>
</dbReference>
<evidence type="ECO:0000256" key="4">
    <source>
        <dbReference type="SAM" id="MobiDB-lite"/>
    </source>
</evidence>
<evidence type="ECO:0000256" key="2">
    <source>
        <dbReference type="ARBA" id="ARBA00023125"/>
    </source>
</evidence>
<keyword evidence="3" id="KW-0804">Transcription</keyword>
<evidence type="ECO:0000313" key="6">
    <source>
        <dbReference type="EMBL" id="MFC3761455.1"/>
    </source>
</evidence>
<feature type="region of interest" description="Disordered" evidence="4">
    <location>
        <begin position="123"/>
        <end position="145"/>
    </location>
</feature>
<proteinExistence type="predicted"/>
<dbReference type="RefSeq" id="WP_205118516.1">
    <property type="nucleotide sequence ID" value="NZ_JAFBCM010000001.1"/>
</dbReference>
<sequence length="163" mass="18391">MRDSVDERVERLHRDFPTIDPVVQAIAGRMLLIARELDRRAQAGLDQYGLELWAYKTLMDLRRRGEPYEAKPSELATSLRMSPAAMTKRLDSLERAGYVRRATDPHDRRSIVVTLTDEGRQAFEGSVEAQSSAEEELLGTLTPSQRGQLASTLRKLVLALEPD</sequence>
<evidence type="ECO:0000313" key="7">
    <source>
        <dbReference type="Proteomes" id="UP001595699"/>
    </source>
</evidence>
<dbReference type="EMBL" id="JBHRZH010000008">
    <property type="protein sequence ID" value="MFC3761455.1"/>
    <property type="molecule type" value="Genomic_DNA"/>
</dbReference>
<dbReference type="InterPro" id="IPR023187">
    <property type="entry name" value="Tscrpt_reg_MarR-type_CS"/>
</dbReference>
<reference evidence="7" key="1">
    <citation type="journal article" date="2019" name="Int. J. Syst. Evol. Microbiol.">
        <title>The Global Catalogue of Microorganisms (GCM) 10K type strain sequencing project: providing services to taxonomists for standard genome sequencing and annotation.</title>
        <authorList>
            <consortium name="The Broad Institute Genomics Platform"/>
            <consortium name="The Broad Institute Genome Sequencing Center for Infectious Disease"/>
            <person name="Wu L."/>
            <person name="Ma J."/>
        </authorList>
    </citation>
    <scope>NUCLEOTIDE SEQUENCE [LARGE SCALE GENOMIC DNA]</scope>
    <source>
        <strain evidence="7">CGMCC 4.7241</strain>
    </source>
</reference>
<dbReference type="PROSITE" id="PS01117">
    <property type="entry name" value="HTH_MARR_1"/>
    <property type="match status" value="1"/>
</dbReference>
<dbReference type="Pfam" id="PF01047">
    <property type="entry name" value="MarR"/>
    <property type="match status" value="1"/>
</dbReference>
<dbReference type="PROSITE" id="PS50995">
    <property type="entry name" value="HTH_MARR_2"/>
    <property type="match status" value="1"/>
</dbReference>
<dbReference type="Gene3D" id="1.10.10.10">
    <property type="entry name" value="Winged helix-like DNA-binding domain superfamily/Winged helix DNA-binding domain"/>
    <property type="match status" value="1"/>
</dbReference>
<dbReference type="Proteomes" id="UP001595699">
    <property type="component" value="Unassembled WGS sequence"/>
</dbReference>
<feature type="domain" description="HTH marR-type" evidence="5">
    <location>
        <begin position="23"/>
        <end position="158"/>
    </location>
</feature>
<dbReference type="InterPro" id="IPR036390">
    <property type="entry name" value="WH_DNA-bd_sf"/>
</dbReference>
<dbReference type="PANTHER" id="PTHR33164">
    <property type="entry name" value="TRANSCRIPTIONAL REGULATOR, MARR FAMILY"/>
    <property type="match status" value="1"/>
</dbReference>
<evidence type="ECO:0000256" key="3">
    <source>
        <dbReference type="ARBA" id="ARBA00023163"/>
    </source>
</evidence>
<dbReference type="InterPro" id="IPR039422">
    <property type="entry name" value="MarR/SlyA-like"/>
</dbReference>
<protein>
    <submittedName>
        <fullName evidence="6">MarR family winged helix-turn-helix transcriptional regulator</fullName>
    </submittedName>
</protein>
<evidence type="ECO:0000256" key="1">
    <source>
        <dbReference type="ARBA" id="ARBA00023015"/>
    </source>
</evidence>
<keyword evidence="1" id="KW-0805">Transcription regulation</keyword>
<gene>
    <name evidence="6" type="ORF">ACFOUW_11450</name>
</gene>
<keyword evidence="7" id="KW-1185">Reference proteome</keyword>
<organism evidence="6 7">
    <name type="scientific">Tenggerimyces flavus</name>
    <dbReference type="NCBI Taxonomy" id="1708749"/>
    <lineage>
        <taxon>Bacteria</taxon>
        <taxon>Bacillati</taxon>
        <taxon>Actinomycetota</taxon>
        <taxon>Actinomycetes</taxon>
        <taxon>Propionibacteriales</taxon>
        <taxon>Nocardioidaceae</taxon>
        <taxon>Tenggerimyces</taxon>
    </lineage>
</organism>
<evidence type="ECO:0000259" key="5">
    <source>
        <dbReference type="PROSITE" id="PS50995"/>
    </source>
</evidence>
<dbReference type="SMART" id="SM00347">
    <property type="entry name" value="HTH_MARR"/>
    <property type="match status" value="1"/>
</dbReference>
<dbReference type="SUPFAM" id="SSF46785">
    <property type="entry name" value="Winged helix' DNA-binding domain"/>
    <property type="match status" value="1"/>
</dbReference>
<dbReference type="PANTHER" id="PTHR33164:SF104">
    <property type="entry name" value="TRANSCRIPTIONAL REGULATORY PROTEIN"/>
    <property type="match status" value="1"/>
</dbReference>
<dbReference type="PRINTS" id="PR00598">
    <property type="entry name" value="HTHMARR"/>
</dbReference>
<accession>A0ABV7YBU5</accession>
<dbReference type="InterPro" id="IPR036388">
    <property type="entry name" value="WH-like_DNA-bd_sf"/>
</dbReference>
<comment type="caution">
    <text evidence="6">The sequence shown here is derived from an EMBL/GenBank/DDBJ whole genome shotgun (WGS) entry which is preliminary data.</text>
</comment>
<name>A0ABV7YBU5_9ACTN</name>